<dbReference type="SUPFAM" id="SSF47240">
    <property type="entry name" value="Ferritin-like"/>
    <property type="match status" value="1"/>
</dbReference>
<sequence>MSEAEHSVVASGVADPEGAAESEEPHAEYNEGVKDLLGALAYGELSAFDRLAEDAREAPTLTGRAALASMAAAEMGHFRLLEERLAVRGVAIEDAMRPFASSFDAFNASTAPHSWLESLVKAYVGDGLAADFYREVANWLDEETRDLVLTVLSDTGHSAFAEREVSAACAEDESLRDKLTLWGRRLLGEAVTNAQWVVAERDALAELIIRGSGDIAGIGSLFRRLQNNHNKRMSRLGLG</sequence>
<evidence type="ECO:0000313" key="4">
    <source>
        <dbReference type="Proteomes" id="UP000199213"/>
    </source>
</evidence>
<dbReference type="Pfam" id="PF13794">
    <property type="entry name" value="MiaE_2"/>
    <property type="match status" value="1"/>
</dbReference>
<dbReference type="AlphaFoldDB" id="A0A1G8VZL4"/>
<evidence type="ECO:0000313" key="3">
    <source>
        <dbReference type="EMBL" id="SDJ71213.1"/>
    </source>
</evidence>
<evidence type="ECO:0000259" key="2">
    <source>
        <dbReference type="Pfam" id="PF13794"/>
    </source>
</evidence>
<gene>
    <name evidence="3" type="ORF">SAMN04487820_101420</name>
</gene>
<accession>A0A1G8VZL4</accession>
<dbReference type="Gene3D" id="1.20.1260.10">
    <property type="match status" value="1"/>
</dbReference>
<dbReference type="InterPro" id="IPR059125">
    <property type="entry name" value="Ferritin_actino"/>
</dbReference>
<feature type="region of interest" description="Disordered" evidence="1">
    <location>
        <begin position="1"/>
        <end position="27"/>
    </location>
</feature>
<feature type="domain" description="Ferritin-like" evidence="2">
    <location>
        <begin position="28"/>
        <end position="211"/>
    </location>
</feature>
<dbReference type="OrthoDB" id="3728083at2"/>
<reference evidence="4" key="1">
    <citation type="submission" date="2016-10" db="EMBL/GenBank/DDBJ databases">
        <authorList>
            <person name="Varghese N."/>
            <person name="Submissions S."/>
        </authorList>
    </citation>
    <scope>NUCLEOTIDE SEQUENCE [LARGE SCALE GENOMIC DNA]</scope>
    <source>
        <strain evidence="4">DSM 45460</strain>
    </source>
</reference>
<dbReference type="Proteomes" id="UP000199213">
    <property type="component" value="Unassembled WGS sequence"/>
</dbReference>
<evidence type="ECO:0000256" key="1">
    <source>
        <dbReference type="SAM" id="MobiDB-lite"/>
    </source>
</evidence>
<keyword evidence="4" id="KW-1185">Reference proteome</keyword>
<organism evidence="3 4">
    <name type="scientific">Actinopolyspora mzabensis</name>
    <dbReference type="NCBI Taxonomy" id="995066"/>
    <lineage>
        <taxon>Bacteria</taxon>
        <taxon>Bacillati</taxon>
        <taxon>Actinomycetota</taxon>
        <taxon>Actinomycetes</taxon>
        <taxon>Actinopolysporales</taxon>
        <taxon>Actinopolysporaceae</taxon>
        <taxon>Actinopolyspora</taxon>
    </lineage>
</organism>
<protein>
    <submittedName>
        <fullName evidence="3">tRNA-(MS[2]IO[6]A)-hydroxylase (MiaE)-like</fullName>
    </submittedName>
</protein>
<dbReference type="EMBL" id="FNFM01000001">
    <property type="protein sequence ID" value="SDJ71213.1"/>
    <property type="molecule type" value="Genomic_DNA"/>
</dbReference>
<proteinExistence type="predicted"/>
<name>A0A1G8VZL4_ACTMZ</name>
<dbReference type="InterPro" id="IPR012347">
    <property type="entry name" value="Ferritin-like"/>
</dbReference>
<dbReference type="CDD" id="cd00657">
    <property type="entry name" value="Ferritin_like"/>
    <property type="match status" value="1"/>
</dbReference>
<dbReference type="InterPro" id="IPR009078">
    <property type="entry name" value="Ferritin-like_SF"/>
</dbReference>
<dbReference type="RefSeq" id="WP_092625790.1">
    <property type="nucleotide sequence ID" value="NZ_FNFM01000001.1"/>
</dbReference>